<keyword evidence="2" id="KW-1185">Reference proteome</keyword>
<gene>
    <name evidence="1" type="ORF">O6H91_23G050100</name>
</gene>
<protein>
    <submittedName>
        <fullName evidence="1">Uncharacterized protein</fullName>
    </submittedName>
</protein>
<reference evidence="2" key="1">
    <citation type="journal article" date="2024" name="Proc. Natl. Acad. Sci. U.S.A.">
        <title>Extraordinary preservation of gene collinearity over three hundred million years revealed in homosporous lycophytes.</title>
        <authorList>
            <person name="Li C."/>
            <person name="Wickell D."/>
            <person name="Kuo L.Y."/>
            <person name="Chen X."/>
            <person name="Nie B."/>
            <person name="Liao X."/>
            <person name="Peng D."/>
            <person name="Ji J."/>
            <person name="Jenkins J."/>
            <person name="Williams M."/>
            <person name="Shu S."/>
            <person name="Plott C."/>
            <person name="Barry K."/>
            <person name="Rajasekar S."/>
            <person name="Grimwood J."/>
            <person name="Han X."/>
            <person name="Sun S."/>
            <person name="Hou Z."/>
            <person name="He W."/>
            <person name="Dai G."/>
            <person name="Sun C."/>
            <person name="Schmutz J."/>
            <person name="Leebens-Mack J.H."/>
            <person name="Li F.W."/>
            <person name="Wang L."/>
        </authorList>
    </citation>
    <scope>NUCLEOTIDE SEQUENCE [LARGE SCALE GENOMIC DNA]</scope>
    <source>
        <strain evidence="2">cv. PW_Plant_1</strain>
    </source>
</reference>
<accession>A0ACC2AAJ4</accession>
<evidence type="ECO:0000313" key="2">
    <source>
        <dbReference type="Proteomes" id="UP001162992"/>
    </source>
</evidence>
<dbReference type="Proteomes" id="UP001162992">
    <property type="component" value="Chromosome 23"/>
</dbReference>
<organism evidence="1 2">
    <name type="scientific">Diphasiastrum complanatum</name>
    <name type="common">Issler's clubmoss</name>
    <name type="synonym">Lycopodium complanatum</name>
    <dbReference type="NCBI Taxonomy" id="34168"/>
    <lineage>
        <taxon>Eukaryota</taxon>
        <taxon>Viridiplantae</taxon>
        <taxon>Streptophyta</taxon>
        <taxon>Embryophyta</taxon>
        <taxon>Tracheophyta</taxon>
        <taxon>Lycopodiopsida</taxon>
        <taxon>Lycopodiales</taxon>
        <taxon>Lycopodiaceae</taxon>
        <taxon>Lycopodioideae</taxon>
        <taxon>Diphasiastrum</taxon>
    </lineage>
</organism>
<evidence type="ECO:0000313" key="1">
    <source>
        <dbReference type="EMBL" id="KAJ7514567.1"/>
    </source>
</evidence>
<dbReference type="EMBL" id="CM055114">
    <property type="protein sequence ID" value="KAJ7514567.1"/>
    <property type="molecule type" value="Genomic_DNA"/>
</dbReference>
<sequence>MKHCSVVAAPSWAMAATAKAALALGVCRQRPSTRFFFSSSSPFALRTATSLSSTSTFPYAKHHHNNTWAVMEADHHSSQSFELGNEAEDMQGLQSVPSSSGKARDPVSYFPKRGQELELVCESLAFKGKGVCKVKSTGFVVLCDRALPGETLVGRIVKKKGSYAEACKLKTISPHDNAIIPPCLYAGDCGGCKMQNLAYEAQIVAKQQQVYDLILRVGNFKLTYVGGSSETHFRPIVPCASQYHYRNKMEFSFGVQRWKLSNEHSRMKEPPKEVAAHSVQDSLPDCEDFALGLHAPGRFDKILHIEKCLLQHDVANQVLVTVHEFCQKHIRDVTAFNARTHCGFLRHLMIRSGRDCQNGELQLMVNVVTSDYEPDLLKPLVEHLVSKFPQVDLVVILLQVSILNNVTASVGGSAVGEHEYLLHGVRTITECLRGLSFEISANSFFQTNTAQAEVLYKLVEEACMLRGDCTEVVWDLFCGTGTIGLTLAKRIKHVYGYEIVPEAVADACRNAERNNIHNATFIQGDLNKLTAEFGRDLPSPDIVIIDPNRPGLHPKLTKFLTKLKAPRIVYVSCNPATCARDLDYLCHAEDGLATGSYRLVSVQPVDMFPHTPHIECVCALESLK</sequence>
<name>A0ACC2AAJ4_DIPCM</name>
<comment type="caution">
    <text evidence="1">The sequence shown here is derived from an EMBL/GenBank/DDBJ whole genome shotgun (WGS) entry which is preliminary data.</text>
</comment>
<proteinExistence type="predicted"/>